<evidence type="ECO:0000256" key="3">
    <source>
        <dbReference type="ARBA" id="ARBA00023136"/>
    </source>
</evidence>
<comment type="subcellular location">
    <subcellularLocation>
        <location evidence="1">Cell outer membrane</location>
        <topology evidence="1">Lipid-anchor</topology>
    </subcellularLocation>
</comment>
<evidence type="ECO:0000313" key="8">
    <source>
        <dbReference type="Proteomes" id="UP000059847"/>
    </source>
</evidence>
<accession>A0A0M4SY13</accession>
<evidence type="ECO:0000256" key="6">
    <source>
        <dbReference type="ARBA" id="ARBA00023288"/>
    </source>
</evidence>
<evidence type="ECO:0000256" key="2">
    <source>
        <dbReference type="ARBA" id="ARBA00022729"/>
    </source>
</evidence>
<keyword evidence="8" id="KW-1185">Reference proteome</keyword>
<evidence type="ECO:0000313" key="7">
    <source>
        <dbReference type="EMBL" id="ALF59910.1"/>
    </source>
</evidence>
<reference evidence="7 8" key="1">
    <citation type="submission" date="2015-09" db="EMBL/GenBank/DDBJ databases">
        <title>Complete genome of Psychrobacter urativorans R10.10B.</title>
        <authorList>
            <person name="See-Too W.S."/>
            <person name="Chan K.G."/>
        </authorList>
    </citation>
    <scope>NUCLEOTIDE SEQUENCE [LARGE SCALE GENOMIC DNA]</scope>
    <source>
        <strain evidence="7 8">R10.10B</strain>
    </source>
</reference>
<dbReference type="NCBIfam" id="NF047847">
    <property type="entry name" value="SS_mature_LptM"/>
    <property type="match status" value="1"/>
</dbReference>
<dbReference type="OrthoDB" id="8550022at2"/>
<protein>
    <recommendedName>
        <fullName evidence="9">Lipoprotein</fullName>
    </recommendedName>
</protein>
<keyword evidence="3" id="KW-0472">Membrane</keyword>
<name>A0A0M4SY13_9GAMM</name>
<keyword evidence="6" id="KW-0449">Lipoprotein</keyword>
<sequence length="118" mass="12752">MLTTSQLSTMNRAKLSIKNVKEKVLSPAAILNTGGRFVCTLVLSATVMVALTGCGQKGDLYLVDSNSQMVTSSLEVLDSTSDPQDAAFAGLDDADYQKTRYLEQKQVLPDVTDDPNDY</sequence>
<evidence type="ECO:0000256" key="1">
    <source>
        <dbReference type="ARBA" id="ARBA00004459"/>
    </source>
</evidence>
<evidence type="ECO:0000256" key="4">
    <source>
        <dbReference type="ARBA" id="ARBA00023139"/>
    </source>
</evidence>
<gene>
    <name evidence="7" type="ORF">AOC03_07530</name>
</gene>
<dbReference type="Proteomes" id="UP000059847">
    <property type="component" value="Chromosome"/>
</dbReference>
<keyword evidence="5" id="KW-0998">Cell outer membrane</keyword>
<dbReference type="InterPro" id="IPR032831">
    <property type="entry name" value="LptM_cons"/>
</dbReference>
<dbReference type="RefSeq" id="WP_062534737.1">
    <property type="nucleotide sequence ID" value="NZ_CP012678.1"/>
</dbReference>
<dbReference type="AlphaFoldDB" id="A0A0M4SY13"/>
<proteinExistence type="predicted"/>
<organism evidence="7 8">
    <name type="scientific">Psychrobacter urativorans</name>
    <dbReference type="NCBI Taxonomy" id="45610"/>
    <lineage>
        <taxon>Bacteria</taxon>
        <taxon>Pseudomonadati</taxon>
        <taxon>Pseudomonadota</taxon>
        <taxon>Gammaproteobacteria</taxon>
        <taxon>Moraxellales</taxon>
        <taxon>Moraxellaceae</taxon>
        <taxon>Psychrobacter</taxon>
    </lineage>
</organism>
<evidence type="ECO:0000256" key="5">
    <source>
        <dbReference type="ARBA" id="ARBA00023237"/>
    </source>
</evidence>
<keyword evidence="2" id="KW-0732">Signal</keyword>
<keyword evidence="4" id="KW-0564">Palmitate</keyword>
<dbReference type="KEGG" id="pur:AOC03_07530"/>
<dbReference type="EMBL" id="CP012678">
    <property type="protein sequence ID" value="ALF59910.1"/>
    <property type="molecule type" value="Genomic_DNA"/>
</dbReference>
<evidence type="ECO:0008006" key="9">
    <source>
        <dbReference type="Google" id="ProtNLM"/>
    </source>
</evidence>